<dbReference type="EMBL" id="SOSA01000017">
    <property type="protein sequence ID" value="THC99478.1"/>
    <property type="molecule type" value="Genomic_DNA"/>
</dbReference>
<gene>
    <name evidence="2" type="ORF">ATNIH1004_001572</name>
    <name evidence="3" type="ORF">EYZ11_001027</name>
</gene>
<keyword evidence="4" id="KW-1185">Reference proteome</keyword>
<evidence type="ECO:0000313" key="2">
    <source>
        <dbReference type="EMBL" id="KAA8652667.1"/>
    </source>
</evidence>
<comment type="caution">
    <text evidence="3">The sequence shown here is derived from an EMBL/GenBank/DDBJ whole genome shotgun (WGS) entry which is preliminary data.</text>
</comment>
<sequence>MPMTSKIEGLFRKSQEQKASSSQSQSQQKKKSSGSGGVTGIPDWNTQEKLETTLDKNGNPVPDAFAFTDGRKMVNGAKGPDEADEYEAATADFD</sequence>
<feature type="region of interest" description="Disordered" evidence="1">
    <location>
        <begin position="1"/>
        <end position="94"/>
    </location>
</feature>
<dbReference type="OrthoDB" id="4476768at2759"/>
<name>A0A4S3JVL1_9EURO</name>
<evidence type="ECO:0000313" key="3">
    <source>
        <dbReference type="EMBL" id="THC99478.1"/>
    </source>
</evidence>
<dbReference type="AlphaFoldDB" id="A0A4S3JVL1"/>
<protein>
    <submittedName>
        <fullName evidence="3">Uncharacterized protein</fullName>
    </submittedName>
</protein>
<dbReference type="EMBL" id="QUQM01000002">
    <property type="protein sequence ID" value="KAA8652667.1"/>
    <property type="molecule type" value="Genomic_DNA"/>
</dbReference>
<evidence type="ECO:0000313" key="4">
    <source>
        <dbReference type="Proteomes" id="UP000308092"/>
    </source>
</evidence>
<evidence type="ECO:0000256" key="1">
    <source>
        <dbReference type="SAM" id="MobiDB-lite"/>
    </source>
</evidence>
<reference evidence="3 4" key="1">
    <citation type="submission" date="2019-03" db="EMBL/GenBank/DDBJ databases">
        <title>The genome sequence of a newly discovered highly antifungal drug resistant Aspergillus species, Aspergillus tanneri NIH 1004.</title>
        <authorList>
            <person name="Mounaud S."/>
            <person name="Singh I."/>
            <person name="Joardar V."/>
            <person name="Pakala S."/>
            <person name="Pakala S."/>
            <person name="Venepally P."/>
            <person name="Hoover J."/>
            <person name="Nierman W."/>
            <person name="Chung J."/>
            <person name="Losada L."/>
        </authorList>
    </citation>
    <scope>NUCLEOTIDE SEQUENCE [LARGE SCALE GENOMIC DNA]</scope>
    <source>
        <strain evidence="3 4">NIH1004</strain>
    </source>
</reference>
<dbReference type="VEuPathDB" id="FungiDB:EYZ11_001027"/>
<reference evidence="2 5" key="2">
    <citation type="submission" date="2019-08" db="EMBL/GenBank/DDBJ databases">
        <title>The genome sequence of a newly discovered highly antifungal drug resistant Aspergillus species, Aspergillus tanneri NIH 1004.</title>
        <authorList>
            <person name="Mounaud S."/>
            <person name="Singh I."/>
            <person name="Joardar V."/>
            <person name="Pakala S."/>
            <person name="Pakala S."/>
            <person name="Venepally P."/>
            <person name="Chung J.K."/>
            <person name="Losada L."/>
            <person name="Nierman W.C."/>
        </authorList>
    </citation>
    <scope>NUCLEOTIDE SEQUENCE [LARGE SCALE GENOMIC DNA]</scope>
    <source>
        <strain evidence="2 5">NIH1004</strain>
    </source>
</reference>
<feature type="compositionally biased region" description="Acidic residues" evidence="1">
    <location>
        <begin position="82"/>
        <end position="94"/>
    </location>
</feature>
<evidence type="ECO:0000313" key="5">
    <source>
        <dbReference type="Proteomes" id="UP000324241"/>
    </source>
</evidence>
<dbReference type="RefSeq" id="XP_033432028.1">
    <property type="nucleotide sequence ID" value="XM_033566271.1"/>
</dbReference>
<organism evidence="3 4">
    <name type="scientific">Aspergillus tanneri</name>
    <dbReference type="NCBI Taxonomy" id="1220188"/>
    <lineage>
        <taxon>Eukaryota</taxon>
        <taxon>Fungi</taxon>
        <taxon>Dikarya</taxon>
        <taxon>Ascomycota</taxon>
        <taxon>Pezizomycotina</taxon>
        <taxon>Eurotiomycetes</taxon>
        <taxon>Eurotiomycetidae</taxon>
        <taxon>Eurotiales</taxon>
        <taxon>Aspergillaceae</taxon>
        <taxon>Aspergillus</taxon>
        <taxon>Aspergillus subgen. Circumdati</taxon>
    </lineage>
</organism>
<feature type="compositionally biased region" description="Low complexity" evidence="1">
    <location>
        <begin position="17"/>
        <end position="27"/>
    </location>
</feature>
<proteinExistence type="predicted"/>
<dbReference type="GeneID" id="54324274"/>
<accession>A0A4S3JVL1</accession>
<dbReference type="Proteomes" id="UP000308092">
    <property type="component" value="Unassembled WGS sequence"/>
</dbReference>
<dbReference type="Proteomes" id="UP000324241">
    <property type="component" value="Unassembled WGS sequence"/>
</dbReference>